<evidence type="ECO:0000256" key="7">
    <source>
        <dbReference type="ARBA" id="ARBA00022832"/>
    </source>
</evidence>
<evidence type="ECO:0000256" key="12">
    <source>
        <dbReference type="ARBA" id="ARBA00023136"/>
    </source>
</evidence>
<keyword evidence="10" id="KW-0560">Oxidoreductase</keyword>
<dbReference type="EMBL" id="SNXS01000003">
    <property type="protein sequence ID" value="TDP71082.1"/>
    <property type="molecule type" value="Genomic_DNA"/>
</dbReference>
<keyword evidence="13" id="KW-0275">Fatty acid biosynthesis</keyword>
<organism evidence="16 17">
    <name type="scientific">Roseateles toxinivorans</name>
    <dbReference type="NCBI Taxonomy" id="270368"/>
    <lineage>
        <taxon>Bacteria</taxon>
        <taxon>Pseudomonadati</taxon>
        <taxon>Pseudomonadota</taxon>
        <taxon>Betaproteobacteria</taxon>
        <taxon>Burkholderiales</taxon>
        <taxon>Sphaerotilaceae</taxon>
        <taxon>Roseateles</taxon>
    </lineage>
</organism>
<evidence type="ECO:0000256" key="13">
    <source>
        <dbReference type="ARBA" id="ARBA00023160"/>
    </source>
</evidence>
<evidence type="ECO:0000256" key="1">
    <source>
        <dbReference type="ARBA" id="ARBA00001947"/>
    </source>
</evidence>
<dbReference type="GO" id="GO:0005506">
    <property type="term" value="F:iron ion binding"/>
    <property type="evidence" value="ECO:0007669"/>
    <property type="project" value="InterPro"/>
</dbReference>
<dbReference type="GO" id="GO:0006633">
    <property type="term" value="P:fatty acid biosynthetic process"/>
    <property type="evidence" value="ECO:0007669"/>
    <property type="project" value="UniProtKB-KW"/>
</dbReference>
<feature type="transmembrane region" description="Helical" evidence="14">
    <location>
        <begin position="112"/>
        <end position="131"/>
    </location>
</feature>
<keyword evidence="6" id="KW-0256">Endoplasmic reticulum</keyword>
<evidence type="ECO:0000256" key="10">
    <source>
        <dbReference type="ARBA" id="ARBA00023002"/>
    </source>
</evidence>
<name>A0A4R6QMI6_9BURK</name>
<dbReference type="GO" id="GO:0016020">
    <property type="term" value="C:membrane"/>
    <property type="evidence" value="ECO:0007669"/>
    <property type="project" value="InterPro"/>
</dbReference>
<keyword evidence="3" id="KW-0444">Lipid biosynthesis</keyword>
<keyword evidence="5" id="KW-0479">Metal-binding</keyword>
<dbReference type="PANTHER" id="PTHR12863:SF1">
    <property type="entry name" value="FATTY ACID 2-HYDROXYLASE"/>
    <property type="match status" value="1"/>
</dbReference>
<evidence type="ECO:0000256" key="3">
    <source>
        <dbReference type="ARBA" id="ARBA00022516"/>
    </source>
</evidence>
<comment type="subcellular location">
    <subcellularLocation>
        <location evidence="2">Endoplasmic reticulum membrane</location>
        <topology evidence="2">Multi-pass membrane protein</topology>
    </subcellularLocation>
</comment>
<evidence type="ECO:0000256" key="8">
    <source>
        <dbReference type="ARBA" id="ARBA00022833"/>
    </source>
</evidence>
<comment type="caution">
    <text evidence="16">The sequence shown here is derived from an EMBL/GenBank/DDBJ whole genome shotgun (WGS) entry which is preliminary data.</text>
</comment>
<proteinExistence type="predicted"/>
<evidence type="ECO:0000256" key="4">
    <source>
        <dbReference type="ARBA" id="ARBA00022692"/>
    </source>
</evidence>
<accession>A0A4R6QMI6</accession>
<dbReference type="InterPro" id="IPR014430">
    <property type="entry name" value="Scs7"/>
</dbReference>
<dbReference type="Proteomes" id="UP000295361">
    <property type="component" value="Unassembled WGS sequence"/>
</dbReference>
<evidence type="ECO:0000313" key="17">
    <source>
        <dbReference type="Proteomes" id="UP000295361"/>
    </source>
</evidence>
<keyword evidence="9 14" id="KW-1133">Transmembrane helix</keyword>
<evidence type="ECO:0000313" key="16">
    <source>
        <dbReference type="EMBL" id="TDP71082.1"/>
    </source>
</evidence>
<dbReference type="InterPro" id="IPR006694">
    <property type="entry name" value="Fatty_acid_hydroxylase"/>
</dbReference>
<keyword evidence="12 14" id="KW-0472">Membrane</keyword>
<keyword evidence="7" id="KW-0276">Fatty acid metabolism</keyword>
<evidence type="ECO:0000256" key="2">
    <source>
        <dbReference type="ARBA" id="ARBA00004477"/>
    </source>
</evidence>
<gene>
    <name evidence="16" type="ORF">DES47_10360</name>
</gene>
<evidence type="ECO:0000256" key="9">
    <source>
        <dbReference type="ARBA" id="ARBA00022989"/>
    </source>
</evidence>
<feature type="domain" description="Fatty acid hydroxylase" evidence="15">
    <location>
        <begin position="48"/>
        <end position="183"/>
    </location>
</feature>
<keyword evidence="8" id="KW-0862">Zinc</keyword>
<evidence type="ECO:0000256" key="11">
    <source>
        <dbReference type="ARBA" id="ARBA00023098"/>
    </source>
</evidence>
<protein>
    <submittedName>
        <fullName evidence="16">Fatty acid hydroxylase family protein</fullName>
    </submittedName>
</protein>
<evidence type="ECO:0000256" key="6">
    <source>
        <dbReference type="ARBA" id="ARBA00022824"/>
    </source>
</evidence>
<dbReference type="AlphaFoldDB" id="A0A4R6QMI6"/>
<evidence type="ECO:0000256" key="5">
    <source>
        <dbReference type="ARBA" id="ARBA00022723"/>
    </source>
</evidence>
<comment type="cofactor">
    <cofactor evidence="1">
        <name>Zn(2+)</name>
        <dbReference type="ChEBI" id="CHEBI:29105"/>
    </cofactor>
</comment>
<feature type="transmembrane region" description="Helical" evidence="14">
    <location>
        <begin position="41"/>
        <end position="62"/>
    </location>
</feature>
<evidence type="ECO:0000259" key="15">
    <source>
        <dbReference type="Pfam" id="PF04116"/>
    </source>
</evidence>
<keyword evidence="4 14" id="KW-0812">Transmembrane</keyword>
<feature type="transmembrane region" description="Helical" evidence="14">
    <location>
        <begin position="12"/>
        <end position="35"/>
    </location>
</feature>
<dbReference type="OrthoDB" id="5291370at2"/>
<feature type="transmembrane region" description="Helical" evidence="14">
    <location>
        <begin position="83"/>
        <end position="106"/>
    </location>
</feature>
<dbReference type="InParanoid" id="A0A4R6QMI6"/>
<sequence length="190" mass="21129">MGWFSMEHGSTAYRADFALYGGASAALAGFLMLAGPPAQRLPLLALALLGLAGWSLVEYVLHRFVLHGLRPFSTWHAEHHRRPTALICTPTVLSGSLIAALVFMPALLLGDVWRACAVTWGLLTGYLVYTITHHVMHHGRSERAWIVRRKRWHALHHGSPQEPILERGRYGVTSGFWDRVFRTAGSGLSR</sequence>
<reference evidence="16 17" key="1">
    <citation type="submission" date="2019-03" db="EMBL/GenBank/DDBJ databases">
        <title>Genomic Encyclopedia of Type Strains, Phase IV (KMG-IV): sequencing the most valuable type-strain genomes for metagenomic binning, comparative biology and taxonomic classification.</title>
        <authorList>
            <person name="Goeker M."/>
        </authorList>
    </citation>
    <scope>NUCLEOTIDE SEQUENCE [LARGE SCALE GENOMIC DNA]</scope>
    <source>
        <strain evidence="16 17">DSM 16998</strain>
    </source>
</reference>
<dbReference type="PANTHER" id="PTHR12863">
    <property type="entry name" value="FATTY ACID HYDROXYLASE"/>
    <property type="match status" value="1"/>
</dbReference>
<evidence type="ECO:0000256" key="14">
    <source>
        <dbReference type="SAM" id="Phobius"/>
    </source>
</evidence>
<dbReference type="GO" id="GO:0080132">
    <property type="term" value="F:fatty acid 2-hydroxylase activity"/>
    <property type="evidence" value="ECO:0007669"/>
    <property type="project" value="InterPro"/>
</dbReference>
<keyword evidence="11" id="KW-0443">Lipid metabolism</keyword>
<dbReference type="Pfam" id="PF04116">
    <property type="entry name" value="FA_hydroxylase"/>
    <property type="match status" value="1"/>
</dbReference>
<keyword evidence="17" id="KW-1185">Reference proteome</keyword>